<comment type="caution">
    <text evidence="15">Lacks conserved residue(s) required for the propagation of feature annotation.</text>
</comment>
<dbReference type="Pfam" id="PF02774">
    <property type="entry name" value="Semialdhyde_dhC"/>
    <property type="match status" value="1"/>
</dbReference>
<keyword evidence="12 15" id="KW-0457">Lysine biosynthesis</keyword>
<dbReference type="GO" id="GO:0009088">
    <property type="term" value="P:threonine biosynthetic process"/>
    <property type="evidence" value="ECO:0007669"/>
    <property type="project" value="UniProtKB-UniRule"/>
</dbReference>
<dbReference type="Gene3D" id="3.30.360.10">
    <property type="entry name" value="Dihydrodipicolinate Reductase, domain 2"/>
    <property type="match status" value="1"/>
</dbReference>
<dbReference type="GO" id="GO:0009089">
    <property type="term" value="P:lysine biosynthetic process via diaminopimelate"/>
    <property type="evidence" value="ECO:0007669"/>
    <property type="project" value="UniProtKB-UniRule"/>
</dbReference>
<keyword evidence="8 15" id="KW-0791">Threonine biosynthesis</keyword>
<keyword evidence="7 15" id="KW-0028">Amino-acid biosynthesis</keyword>
<feature type="active site" description="Acyl-thioester intermediate" evidence="15 16">
    <location>
        <position position="126"/>
    </location>
</feature>
<dbReference type="InterPro" id="IPR000534">
    <property type="entry name" value="Semialdehyde_DH_NAD-bd"/>
</dbReference>
<evidence type="ECO:0000256" key="16">
    <source>
        <dbReference type="PIRSR" id="PIRSR000148-1"/>
    </source>
</evidence>
<keyword evidence="11 15" id="KW-0560">Oxidoreductase</keyword>
<comment type="pathway">
    <text evidence="1 15">Amino-acid biosynthesis; L-methionine biosynthesis via de novo pathway; L-homoserine from L-aspartate: step 2/3.</text>
</comment>
<feature type="binding site" evidence="15">
    <location>
        <position position="97"/>
    </location>
    <ligand>
        <name>phosphate</name>
        <dbReference type="ChEBI" id="CHEBI:43474"/>
    </ligand>
</feature>
<comment type="subunit">
    <text evidence="5 15">Homodimer.</text>
</comment>
<accession>A0A9X3S9L8</accession>
<feature type="binding site" evidence="15">
    <location>
        <position position="234"/>
    </location>
    <ligand>
        <name>substrate</name>
    </ligand>
</feature>
<feature type="binding site" evidence="15">
    <location>
        <position position="153"/>
    </location>
    <ligand>
        <name>substrate</name>
    </ligand>
</feature>
<dbReference type="GO" id="GO:0046983">
    <property type="term" value="F:protein dimerization activity"/>
    <property type="evidence" value="ECO:0007669"/>
    <property type="project" value="InterPro"/>
</dbReference>
<evidence type="ECO:0000256" key="14">
    <source>
        <dbReference type="ARBA" id="ARBA00047891"/>
    </source>
</evidence>
<evidence type="ECO:0000256" key="5">
    <source>
        <dbReference type="ARBA" id="ARBA00011738"/>
    </source>
</evidence>
<keyword evidence="9 15" id="KW-0521">NADP</keyword>
<comment type="similarity">
    <text evidence="4 15">Belongs to the aspartate-semialdehyde dehydrogenase family.</text>
</comment>
<evidence type="ECO:0000256" key="2">
    <source>
        <dbReference type="ARBA" id="ARBA00005076"/>
    </source>
</evidence>
<dbReference type="SUPFAM" id="SSF55347">
    <property type="entry name" value="Glyceraldehyde-3-phosphate dehydrogenase-like, C-terminal domain"/>
    <property type="match status" value="1"/>
</dbReference>
<feature type="binding site" evidence="15">
    <location>
        <position position="314"/>
    </location>
    <ligand>
        <name>NADP(+)</name>
        <dbReference type="ChEBI" id="CHEBI:58349"/>
    </ligand>
</feature>
<dbReference type="SUPFAM" id="SSF51735">
    <property type="entry name" value="NAD(P)-binding Rossmann-fold domains"/>
    <property type="match status" value="1"/>
</dbReference>
<dbReference type="Gene3D" id="3.40.50.720">
    <property type="entry name" value="NAD(P)-binding Rossmann-like Domain"/>
    <property type="match status" value="1"/>
</dbReference>
<dbReference type="GO" id="GO:0051287">
    <property type="term" value="F:NAD binding"/>
    <property type="evidence" value="ECO:0007669"/>
    <property type="project" value="InterPro"/>
</dbReference>
<dbReference type="PANTHER" id="PTHR46278">
    <property type="entry name" value="DEHYDROGENASE, PUTATIVE-RELATED"/>
    <property type="match status" value="1"/>
</dbReference>
<reference evidence="18" key="1">
    <citation type="submission" date="2022-10" db="EMBL/GenBank/DDBJ databases">
        <title>The WGS of Solirubrobacter phytolaccae KCTC 29190.</title>
        <authorList>
            <person name="Jiang Z."/>
        </authorList>
    </citation>
    <scope>NUCLEOTIDE SEQUENCE</scope>
    <source>
        <strain evidence="18">KCTC 29190</strain>
    </source>
</reference>
<evidence type="ECO:0000259" key="17">
    <source>
        <dbReference type="SMART" id="SM00859"/>
    </source>
</evidence>
<dbReference type="Proteomes" id="UP001147653">
    <property type="component" value="Unassembled WGS sequence"/>
</dbReference>
<keyword evidence="13 15" id="KW-0486">Methionine biosynthesis</keyword>
<evidence type="ECO:0000256" key="8">
    <source>
        <dbReference type="ARBA" id="ARBA00022697"/>
    </source>
</evidence>
<proteinExistence type="inferred from homology"/>
<dbReference type="EMBL" id="JAPDDP010000040">
    <property type="protein sequence ID" value="MDA0182763.1"/>
    <property type="molecule type" value="Genomic_DNA"/>
</dbReference>
<feature type="active site" description="Proton acceptor" evidence="15 16">
    <location>
        <position position="241"/>
    </location>
</feature>
<dbReference type="RefSeq" id="WP_270027145.1">
    <property type="nucleotide sequence ID" value="NZ_JAPDDP010000040.1"/>
</dbReference>
<dbReference type="GO" id="GO:0050661">
    <property type="term" value="F:NADP binding"/>
    <property type="evidence" value="ECO:0007669"/>
    <property type="project" value="UniProtKB-UniRule"/>
</dbReference>
<dbReference type="EC" id="1.2.1.11" evidence="6 15"/>
<evidence type="ECO:0000256" key="11">
    <source>
        <dbReference type="ARBA" id="ARBA00023002"/>
    </source>
</evidence>
<dbReference type="PIRSF" id="PIRSF000148">
    <property type="entry name" value="ASA_dh"/>
    <property type="match status" value="1"/>
</dbReference>
<dbReference type="GO" id="GO:0071266">
    <property type="term" value="P:'de novo' L-methionine biosynthetic process"/>
    <property type="evidence" value="ECO:0007669"/>
    <property type="project" value="UniProtKB-UniRule"/>
</dbReference>
<dbReference type="CDD" id="cd18131">
    <property type="entry name" value="ASADH_C_bac_euk_like"/>
    <property type="match status" value="1"/>
</dbReference>
<comment type="catalytic activity">
    <reaction evidence="14 15">
        <text>L-aspartate 4-semialdehyde + phosphate + NADP(+) = 4-phospho-L-aspartate + NADPH + H(+)</text>
        <dbReference type="Rhea" id="RHEA:24284"/>
        <dbReference type="ChEBI" id="CHEBI:15378"/>
        <dbReference type="ChEBI" id="CHEBI:43474"/>
        <dbReference type="ChEBI" id="CHEBI:57535"/>
        <dbReference type="ChEBI" id="CHEBI:57783"/>
        <dbReference type="ChEBI" id="CHEBI:58349"/>
        <dbReference type="ChEBI" id="CHEBI:537519"/>
        <dbReference type="EC" id="1.2.1.11"/>
    </reaction>
</comment>
<keyword evidence="19" id="KW-1185">Reference proteome</keyword>
<dbReference type="InterPro" id="IPR012080">
    <property type="entry name" value="Asp_semialdehyde_DH"/>
</dbReference>
<comment type="caution">
    <text evidence="18">The sequence shown here is derived from an EMBL/GenBank/DDBJ whole genome shotgun (WGS) entry which is preliminary data.</text>
</comment>
<dbReference type="NCBIfam" id="TIGR01296">
    <property type="entry name" value="asd_B"/>
    <property type="match status" value="1"/>
</dbReference>
<evidence type="ECO:0000256" key="6">
    <source>
        <dbReference type="ARBA" id="ARBA00013120"/>
    </source>
</evidence>
<evidence type="ECO:0000256" key="9">
    <source>
        <dbReference type="ARBA" id="ARBA00022857"/>
    </source>
</evidence>
<feature type="binding site" evidence="15">
    <location>
        <begin position="156"/>
        <end position="157"/>
    </location>
    <ligand>
        <name>NADP(+)</name>
        <dbReference type="ChEBI" id="CHEBI:58349"/>
    </ligand>
</feature>
<dbReference type="SMART" id="SM00859">
    <property type="entry name" value="Semialdhyde_dh"/>
    <property type="match status" value="1"/>
</dbReference>
<evidence type="ECO:0000256" key="15">
    <source>
        <dbReference type="HAMAP-Rule" id="MF_02121"/>
    </source>
</evidence>
<dbReference type="AlphaFoldDB" id="A0A9X3S9L8"/>
<evidence type="ECO:0000313" key="18">
    <source>
        <dbReference type="EMBL" id="MDA0182763.1"/>
    </source>
</evidence>
<dbReference type="GO" id="GO:0004073">
    <property type="term" value="F:aspartate-semialdehyde dehydrogenase activity"/>
    <property type="evidence" value="ECO:0007669"/>
    <property type="project" value="UniProtKB-UniRule"/>
</dbReference>
<feature type="domain" description="Semialdehyde dehydrogenase NAD-binding" evidence="17">
    <location>
        <begin position="5"/>
        <end position="117"/>
    </location>
</feature>
<evidence type="ECO:0000256" key="4">
    <source>
        <dbReference type="ARBA" id="ARBA00010584"/>
    </source>
</evidence>
<evidence type="ECO:0000256" key="12">
    <source>
        <dbReference type="ARBA" id="ARBA00023154"/>
    </source>
</evidence>
<dbReference type="GO" id="GO:0009097">
    <property type="term" value="P:isoleucine biosynthetic process"/>
    <property type="evidence" value="ECO:0007669"/>
    <property type="project" value="UniProtKB-UniRule"/>
</dbReference>
<sequence length="342" mass="36636">MSQYKVAVVGATGAVGTVMLAKLKERGFPASEIVPFASERSAGKELEGFGTIRALTDENIQGFDLALFSAGGATSLEWAPKFVEAGAVVVDNSSAFRRDPEIPLVVSEVNPEALDDHKGLIANPNCSTMQLMVALKPIHDAVGIDRLNVSTYQSVSGTGVKAVKELEDQTRAALNGDPLPDPAVYPHHIAFNVLGGAGNFPEGDDHTDEERKMMFETRKILGDESIKIAVTCARVPVRSAHSESVTLETREDLSVEAARELLAGQPGLILVDDPSTHSYPTALDSAGRDEVFVGRLRRDPTHERGLQLWVVSDNLLKGAATNAVQIAEVLHQRSLVRVSTPA</sequence>
<dbReference type="GO" id="GO:0019877">
    <property type="term" value="P:diaminopimelate biosynthetic process"/>
    <property type="evidence" value="ECO:0007669"/>
    <property type="project" value="UniProtKB-UniRule"/>
</dbReference>
<name>A0A9X3S9L8_9ACTN</name>
<comment type="pathway">
    <text evidence="3 15">Amino-acid biosynthesis; L-threonine biosynthesis; L-threonine from L-aspartate: step 2/5.</text>
</comment>
<dbReference type="InterPro" id="IPR036291">
    <property type="entry name" value="NAD(P)-bd_dom_sf"/>
</dbReference>
<feature type="binding site" evidence="15">
    <location>
        <begin position="12"/>
        <end position="15"/>
    </location>
    <ligand>
        <name>NADP(+)</name>
        <dbReference type="ChEBI" id="CHEBI:58349"/>
    </ligand>
</feature>
<evidence type="ECO:0000256" key="13">
    <source>
        <dbReference type="ARBA" id="ARBA00023167"/>
    </source>
</evidence>
<evidence type="ECO:0000313" key="19">
    <source>
        <dbReference type="Proteomes" id="UP001147653"/>
    </source>
</evidence>
<gene>
    <name evidence="15" type="primary">asd</name>
    <name evidence="18" type="ORF">OJ997_20795</name>
</gene>
<evidence type="ECO:0000256" key="7">
    <source>
        <dbReference type="ARBA" id="ARBA00022605"/>
    </source>
</evidence>
<protein>
    <recommendedName>
        <fullName evidence="6 15">Aspartate-semialdehyde dehydrogenase</fullName>
        <shortName evidence="15">ASA dehydrogenase</shortName>
        <shortName evidence="15">ASADH</shortName>
        <ecNumber evidence="6 15">1.2.1.11</ecNumber>
    </recommendedName>
    <alternativeName>
        <fullName evidence="15">Aspartate-beta-semialdehyde dehydrogenase</fullName>
    </alternativeName>
</protein>
<comment type="function">
    <text evidence="15">Catalyzes the NADPH-dependent formation of L-aspartate-semialdehyde (L-ASA) by the reductive dephosphorylation of L-aspartyl-4-phosphate.</text>
</comment>
<feature type="binding site" evidence="15">
    <location>
        <position position="178"/>
    </location>
    <ligand>
        <name>NADP(+)</name>
        <dbReference type="ChEBI" id="CHEBI:58349"/>
    </ligand>
</feature>
<dbReference type="NCBIfam" id="NF011456">
    <property type="entry name" value="PRK14874.1"/>
    <property type="match status" value="1"/>
</dbReference>
<dbReference type="Pfam" id="PF01118">
    <property type="entry name" value="Semialdhyde_dh"/>
    <property type="match status" value="1"/>
</dbReference>
<comment type="pathway">
    <text evidence="2 15">Amino-acid biosynthesis; L-lysine biosynthesis via DAP pathway; (S)-tetrahydrodipicolinate from L-aspartate: step 2/4.</text>
</comment>
<dbReference type="PANTHER" id="PTHR46278:SF2">
    <property type="entry name" value="ASPARTATE-SEMIALDEHYDE DEHYDROGENASE"/>
    <property type="match status" value="1"/>
</dbReference>
<organism evidence="18 19">
    <name type="scientific">Solirubrobacter phytolaccae</name>
    <dbReference type="NCBI Taxonomy" id="1404360"/>
    <lineage>
        <taxon>Bacteria</taxon>
        <taxon>Bacillati</taxon>
        <taxon>Actinomycetota</taxon>
        <taxon>Thermoleophilia</taxon>
        <taxon>Solirubrobacterales</taxon>
        <taxon>Solirubrobacteraceae</taxon>
        <taxon>Solirubrobacter</taxon>
    </lineage>
</organism>
<dbReference type="InterPro" id="IPR012280">
    <property type="entry name" value="Semialdhyde_DH_dimer_dom"/>
</dbReference>
<dbReference type="HAMAP" id="MF_02121">
    <property type="entry name" value="ASADH"/>
    <property type="match status" value="1"/>
</dbReference>
<feature type="binding site" evidence="15">
    <location>
        <begin position="40"/>
        <end position="41"/>
    </location>
    <ligand>
        <name>NADP(+)</name>
        <dbReference type="ChEBI" id="CHEBI:58349"/>
    </ligand>
</feature>
<evidence type="ECO:0000256" key="1">
    <source>
        <dbReference type="ARBA" id="ARBA00005021"/>
    </source>
</evidence>
<evidence type="ECO:0000256" key="3">
    <source>
        <dbReference type="ARBA" id="ARBA00005097"/>
    </source>
</evidence>
<evidence type="ECO:0000256" key="10">
    <source>
        <dbReference type="ARBA" id="ARBA00022915"/>
    </source>
</evidence>
<dbReference type="CDD" id="cd02316">
    <property type="entry name" value="VcASADH2_like_N"/>
    <property type="match status" value="1"/>
</dbReference>
<keyword evidence="10 15" id="KW-0220">Diaminopimelate biosynthesis</keyword>
<dbReference type="InterPro" id="IPR005986">
    <property type="entry name" value="Asp_semialdehyde_DH_beta"/>
</dbReference>